<proteinExistence type="predicted"/>
<reference evidence="1 2" key="1">
    <citation type="submission" date="2021-06" db="EMBL/GenBank/DDBJ databases">
        <title>Caerostris extrusa draft genome.</title>
        <authorList>
            <person name="Kono N."/>
            <person name="Arakawa K."/>
        </authorList>
    </citation>
    <scope>NUCLEOTIDE SEQUENCE [LARGE SCALE GENOMIC DNA]</scope>
</reference>
<evidence type="ECO:0000313" key="2">
    <source>
        <dbReference type="Proteomes" id="UP001054945"/>
    </source>
</evidence>
<sequence>MPSGGACILCIGLITNKVYHQMFTHVYQNLCDYESFKIRKQDTLTAEKSVQIRVTPSTCYKPCGVGTKRASLFRVRTLNTFVESNVYN</sequence>
<dbReference type="AlphaFoldDB" id="A0AAV4XEX6"/>
<protein>
    <submittedName>
        <fullName evidence="1">Uncharacterized protein</fullName>
    </submittedName>
</protein>
<comment type="caution">
    <text evidence="1">The sequence shown here is derived from an EMBL/GenBank/DDBJ whole genome shotgun (WGS) entry which is preliminary data.</text>
</comment>
<keyword evidence="2" id="KW-1185">Reference proteome</keyword>
<evidence type="ECO:0000313" key="1">
    <source>
        <dbReference type="EMBL" id="GIY92550.1"/>
    </source>
</evidence>
<gene>
    <name evidence="1" type="ORF">CEXT_579281</name>
</gene>
<dbReference type="Proteomes" id="UP001054945">
    <property type="component" value="Unassembled WGS sequence"/>
</dbReference>
<dbReference type="EMBL" id="BPLR01017553">
    <property type="protein sequence ID" value="GIY92550.1"/>
    <property type="molecule type" value="Genomic_DNA"/>
</dbReference>
<name>A0AAV4XEX6_CAEEX</name>
<accession>A0AAV4XEX6</accession>
<organism evidence="1 2">
    <name type="scientific">Caerostris extrusa</name>
    <name type="common">Bark spider</name>
    <name type="synonym">Caerostris bankana</name>
    <dbReference type="NCBI Taxonomy" id="172846"/>
    <lineage>
        <taxon>Eukaryota</taxon>
        <taxon>Metazoa</taxon>
        <taxon>Ecdysozoa</taxon>
        <taxon>Arthropoda</taxon>
        <taxon>Chelicerata</taxon>
        <taxon>Arachnida</taxon>
        <taxon>Araneae</taxon>
        <taxon>Araneomorphae</taxon>
        <taxon>Entelegynae</taxon>
        <taxon>Araneoidea</taxon>
        <taxon>Araneidae</taxon>
        <taxon>Caerostris</taxon>
    </lineage>
</organism>